<dbReference type="PANTHER" id="PTHR11070">
    <property type="entry name" value="UVRD / RECB / PCRA DNA HELICASE FAMILY MEMBER"/>
    <property type="match status" value="1"/>
</dbReference>
<dbReference type="InterPro" id="IPR027417">
    <property type="entry name" value="P-loop_NTPase"/>
</dbReference>
<organism evidence="7 8">
    <name type="scientific">Sporichthya brevicatena</name>
    <dbReference type="NCBI Taxonomy" id="171442"/>
    <lineage>
        <taxon>Bacteria</taxon>
        <taxon>Bacillati</taxon>
        <taxon>Actinomycetota</taxon>
        <taxon>Actinomycetes</taxon>
        <taxon>Sporichthyales</taxon>
        <taxon>Sporichthyaceae</taxon>
        <taxon>Sporichthya</taxon>
    </lineage>
</organism>
<protein>
    <submittedName>
        <fullName evidence="7">AAA family ATPase</fullName>
    </submittedName>
</protein>
<gene>
    <name evidence="7" type="ORF">GCM10009547_45930</name>
</gene>
<name>A0ABN1HBG3_9ACTN</name>
<keyword evidence="3 5" id="KW-0347">Helicase</keyword>
<evidence type="ECO:0000256" key="3">
    <source>
        <dbReference type="ARBA" id="ARBA00022806"/>
    </source>
</evidence>
<dbReference type="InterPro" id="IPR000212">
    <property type="entry name" value="DNA_helicase_UvrD/REP"/>
</dbReference>
<keyword evidence="2 5" id="KW-0378">Hydrolase</keyword>
<proteinExistence type="predicted"/>
<evidence type="ECO:0000256" key="2">
    <source>
        <dbReference type="ARBA" id="ARBA00022801"/>
    </source>
</evidence>
<evidence type="ECO:0000259" key="6">
    <source>
        <dbReference type="PROSITE" id="PS51198"/>
    </source>
</evidence>
<dbReference type="EMBL" id="BAAAHE010000050">
    <property type="protein sequence ID" value="GAA0636471.1"/>
    <property type="molecule type" value="Genomic_DNA"/>
</dbReference>
<reference evidence="7 8" key="1">
    <citation type="journal article" date="2019" name="Int. J. Syst. Evol. Microbiol.">
        <title>The Global Catalogue of Microorganisms (GCM) 10K type strain sequencing project: providing services to taxonomists for standard genome sequencing and annotation.</title>
        <authorList>
            <consortium name="The Broad Institute Genomics Platform"/>
            <consortium name="The Broad Institute Genome Sequencing Center for Infectious Disease"/>
            <person name="Wu L."/>
            <person name="Ma J."/>
        </authorList>
    </citation>
    <scope>NUCLEOTIDE SEQUENCE [LARGE SCALE GENOMIC DNA]</scope>
    <source>
        <strain evidence="7 8">JCM 10671</strain>
    </source>
</reference>
<evidence type="ECO:0000313" key="8">
    <source>
        <dbReference type="Proteomes" id="UP001500957"/>
    </source>
</evidence>
<keyword evidence="1 5" id="KW-0547">Nucleotide-binding</keyword>
<evidence type="ECO:0000256" key="1">
    <source>
        <dbReference type="ARBA" id="ARBA00022741"/>
    </source>
</evidence>
<evidence type="ECO:0000256" key="5">
    <source>
        <dbReference type="PROSITE-ProRule" id="PRU00560"/>
    </source>
</evidence>
<feature type="domain" description="UvrD-like helicase ATP-binding" evidence="6">
    <location>
        <begin position="186"/>
        <end position="619"/>
    </location>
</feature>
<comment type="caution">
    <text evidence="7">The sequence shown here is derived from an EMBL/GenBank/DDBJ whole genome shotgun (WGS) entry which is preliminary data.</text>
</comment>
<dbReference type="InterPro" id="IPR027785">
    <property type="entry name" value="UvrD-like_helicase_C"/>
</dbReference>
<dbReference type="InterPro" id="IPR014016">
    <property type="entry name" value="UvrD-like_ATP-bd"/>
</dbReference>
<feature type="binding site" evidence="5">
    <location>
        <begin position="207"/>
        <end position="214"/>
    </location>
    <ligand>
        <name>ATP</name>
        <dbReference type="ChEBI" id="CHEBI:30616"/>
    </ligand>
</feature>
<evidence type="ECO:0000256" key="4">
    <source>
        <dbReference type="ARBA" id="ARBA00022840"/>
    </source>
</evidence>
<dbReference type="PANTHER" id="PTHR11070:SF45">
    <property type="entry name" value="DNA 3'-5' HELICASE"/>
    <property type="match status" value="1"/>
</dbReference>
<dbReference type="Pfam" id="PF13538">
    <property type="entry name" value="UvrD_C_2"/>
    <property type="match status" value="1"/>
</dbReference>
<dbReference type="SUPFAM" id="SSF52540">
    <property type="entry name" value="P-loop containing nucleoside triphosphate hydrolases"/>
    <property type="match status" value="1"/>
</dbReference>
<dbReference type="PROSITE" id="PS51198">
    <property type="entry name" value="UVRD_HELICASE_ATP_BIND"/>
    <property type="match status" value="1"/>
</dbReference>
<sequence length="780" mass="83755">MTTERAVAEAEVAKEQAYVSMLYDRLDEVRADAAERRRSVERKAGNTPQAAVERDAFNALHAQRLAALDAAARGLCFGRLDLTDGPTRYVGRVGLQHRDGAIEEPLLLDWRAPAAQPFYLATAVEPAGVGRRRRIATSGRTVTSVSDEIFDADAASRWTGELVGEAALLSALSAARTGRMGDVVETIQAEQDRIIRAERQGVLVVAGGPGTGKTAVALHRAAYLLYAHRDVLARRVVLVIGPSPTFCDYIGQVLPSLGETDVLLRSIGGLIPDLEPNLTETPEVAELKGRLVMAEVVAAALRARQEPPADGLRVRHAGYELRVDARACRRIADSARRSGRLHNEARPNVQRRLVDAFAKHYVAQVGGDPRGGRNLLDEHDQADLRSELADEPAILAAVESVWPWLTPEDLIGGLFADPDRIAAAAPMLTDAERALLVRRRGLGWSDADVPLLDEAAELLGNLPDHAAEARARALEAERRELEEYAEGVLAIAQGSRSTDIEDEADSDEAAEVLSVFDVVSGRGLAGRMEEIDDRTPVERAAADRTWVYGHVIVDEAQELTAMAWRALMRRIPTRSMTIVGDLFQSSSPGGALSWGDVLGPYVRDGNWRVAELTVNYRAPSEVMAIAGRVLAEIDPDATPPRSVRTVGELPWKEAVDPADLGTRLRKAVDAALAGGDGNVAVLVAAGAEAEAWAALEDVEGLATVGPHGPDLRARVVVLTVGQSKGLEFDTVIVVEPAAIVEASARGRSDLYVALTRATTHLGVLHTRDLPASLAAPDGWA</sequence>
<dbReference type="Gene3D" id="3.40.50.300">
    <property type="entry name" value="P-loop containing nucleotide triphosphate hydrolases"/>
    <property type="match status" value="2"/>
</dbReference>
<keyword evidence="4 5" id="KW-0067">ATP-binding</keyword>
<keyword evidence="8" id="KW-1185">Reference proteome</keyword>
<dbReference type="Proteomes" id="UP001500957">
    <property type="component" value="Unassembled WGS sequence"/>
</dbReference>
<accession>A0ABN1HBG3</accession>
<evidence type="ECO:0000313" key="7">
    <source>
        <dbReference type="EMBL" id="GAA0636471.1"/>
    </source>
</evidence>